<evidence type="ECO:0000313" key="2">
    <source>
        <dbReference type="EMBL" id="CEK97162.1"/>
    </source>
</evidence>
<dbReference type="EMBL" id="HACG01050297">
    <property type="protein sequence ID" value="CEK97162.1"/>
    <property type="molecule type" value="Transcribed_RNA"/>
</dbReference>
<dbReference type="AlphaFoldDB" id="A0A0B7BW62"/>
<accession>A0A0B7BW62</accession>
<gene>
    <name evidence="2" type="primary">ORF214880</name>
</gene>
<feature type="compositionally biased region" description="Polar residues" evidence="1">
    <location>
        <begin position="31"/>
        <end position="63"/>
    </location>
</feature>
<organism evidence="2">
    <name type="scientific">Arion vulgaris</name>
    <dbReference type="NCBI Taxonomy" id="1028688"/>
    <lineage>
        <taxon>Eukaryota</taxon>
        <taxon>Metazoa</taxon>
        <taxon>Spiralia</taxon>
        <taxon>Lophotrochozoa</taxon>
        <taxon>Mollusca</taxon>
        <taxon>Gastropoda</taxon>
        <taxon>Heterobranchia</taxon>
        <taxon>Euthyneura</taxon>
        <taxon>Panpulmonata</taxon>
        <taxon>Eupulmonata</taxon>
        <taxon>Stylommatophora</taxon>
        <taxon>Helicina</taxon>
        <taxon>Arionoidea</taxon>
        <taxon>Arionidae</taxon>
        <taxon>Arion</taxon>
    </lineage>
</organism>
<feature type="region of interest" description="Disordered" evidence="1">
    <location>
        <begin position="1"/>
        <end position="88"/>
    </location>
</feature>
<reference evidence="2" key="1">
    <citation type="submission" date="2014-12" db="EMBL/GenBank/DDBJ databases">
        <title>Insight into the proteome of Arion vulgaris.</title>
        <authorList>
            <person name="Aradska J."/>
            <person name="Bulat T."/>
            <person name="Smidak R."/>
            <person name="Sarate P."/>
            <person name="Gangsoo J."/>
            <person name="Sialana F."/>
            <person name="Bilban M."/>
            <person name="Lubec G."/>
        </authorList>
    </citation>
    <scope>NUCLEOTIDE SEQUENCE</scope>
    <source>
        <tissue evidence="2">Skin</tissue>
    </source>
</reference>
<name>A0A0B7BW62_9EUPU</name>
<feature type="non-terminal residue" evidence="2">
    <location>
        <position position="1"/>
    </location>
</feature>
<evidence type="ECO:0000256" key="1">
    <source>
        <dbReference type="SAM" id="MobiDB-lite"/>
    </source>
</evidence>
<sequence>QNLIRMDSIHDYPSVPPPLISPQPGDYINMSPEQSRYEMNQCASMQHPTSHSQQPSHPTSATESMPPLQAHSQLQSTQNHRHHDQHQI</sequence>
<proteinExistence type="predicted"/>
<feature type="compositionally biased region" description="Basic residues" evidence="1">
    <location>
        <begin position="79"/>
        <end position="88"/>
    </location>
</feature>
<feature type="non-terminal residue" evidence="2">
    <location>
        <position position="88"/>
    </location>
</feature>
<protein>
    <submittedName>
        <fullName evidence="2">Uncharacterized protein</fullName>
    </submittedName>
</protein>